<dbReference type="Proteomes" id="UP000299102">
    <property type="component" value="Unassembled WGS sequence"/>
</dbReference>
<organism evidence="1 2">
    <name type="scientific">Eumeta variegata</name>
    <name type="common">Bagworm moth</name>
    <name type="synonym">Eumeta japonica</name>
    <dbReference type="NCBI Taxonomy" id="151549"/>
    <lineage>
        <taxon>Eukaryota</taxon>
        <taxon>Metazoa</taxon>
        <taxon>Ecdysozoa</taxon>
        <taxon>Arthropoda</taxon>
        <taxon>Hexapoda</taxon>
        <taxon>Insecta</taxon>
        <taxon>Pterygota</taxon>
        <taxon>Neoptera</taxon>
        <taxon>Endopterygota</taxon>
        <taxon>Lepidoptera</taxon>
        <taxon>Glossata</taxon>
        <taxon>Ditrysia</taxon>
        <taxon>Tineoidea</taxon>
        <taxon>Psychidae</taxon>
        <taxon>Oiketicinae</taxon>
        <taxon>Eumeta</taxon>
    </lineage>
</organism>
<evidence type="ECO:0000313" key="2">
    <source>
        <dbReference type="Proteomes" id="UP000299102"/>
    </source>
</evidence>
<proteinExistence type="predicted"/>
<evidence type="ECO:0008006" key="3">
    <source>
        <dbReference type="Google" id="ProtNLM"/>
    </source>
</evidence>
<protein>
    <recommendedName>
        <fullName evidence="3">Protein sleepless</fullName>
    </recommendedName>
</protein>
<comment type="caution">
    <text evidence="1">The sequence shown here is derived from an EMBL/GenBank/DDBJ whole genome shotgun (WGS) entry which is preliminary data.</text>
</comment>
<dbReference type="AlphaFoldDB" id="A0A4C1TPG7"/>
<keyword evidence="2" id="KW-1185">Reference proteome</keyword>
<gene>
    <name evidence="1" type="ORF">EVAR_12456_1</name>
</gene>
<dbReference type="EMBL" id="BGZK01000075">
    <property type="protein sequence ID" value="GBP15856.1"/>
    <property type="molecule type" value="Genomic_DNA"/>
</dbReference>
<evidence type="ECO:0000313" key="1">
    <source>
        <dbReference type="EMBL" id="GBP15856.1"/>
    </source>
</evidence>
<reference evidence="1 2" key="1">
    <citation type="journal article" date="2019" name="Commun. Biol.">
        <title>The bagworm genome reveals a unique fibroin gene that provides high tensile strength.</title>
        <authorList>
            <person name="Kono N."/>
            <person name="Nakamura H."/>
            <person name="Ohtoshi R."/>
            <person name="Tomita M."/>
            <person name="Numata K."/>
            <person name="Arakawa K."/>
        </authorList>
    </citation>
    <scope>NUCLEOTIDE SEQUENCE [LARGE SCALE GENOMIC DNA]</scope>
</reference>
<accession>A0A4C1TPG7</accession>
<name>A0A4C1TPG7_EUMVA</name>
<sequence length="114" mass="12706">MLQECSKIAEFNNFHTMNLYNEMTQPVTDRPRYCHKIITQSGIVIRSCFDGNAVDKNATCALLDRRGRESSDPNRQLKHCSVCDTDNCNGADAPIASLSLALAAAVLAYFSYRQ</sequence>
<dbReference type="OrthoDB" id="6582325at2759"/>